<protein>
    <submittedName>
        <fullName evidence="1">Uncharacterized protein</fullName>
    </submittedName>
</protein>
<evidence type="ECO:0000313" key="2">
    <source>
        <dbReference type="Proteomes" id="UP001175226"/>
    </source>
</evidence>
<organism evidence="1 2">
    <name type="scientific">Armillaria borealis</name>
    <dbReference type="NCBI Taxonomy" id="47425"/>
    <lineage>
        <taxon>Eukaryota</taxon>
        <taxon>Fungi</taxon>
        <taxon>Dikarya</taxon>
        <taxon>Basidiomycota</taxon>
        <taxon>Agaricomycotina</taxon>
        <taxon>Agaricomycetes</taxon>
        <taxon>Agaricomycetidae</taxon>
        <taxon>Agaricales</taxon>
        <taxon>Marasmiineae</taxon>
        <taxon>Physalacriaceae</taxon>
        <taxon>Armillaria</taxon>
    </lineage>
</organism>
<proteinExistence type="predicted"/>
<sequence length="142" mass="15469">MANSGKEGLEAFCCFIGYFVGSQGLDFGFFEGKIELFNAEIKSRSKAVKLSTAVQAAVEDMNHVSTANDVSASFESTPIDVDLLPDSNTITPHVLSSKSSCQPSKMHACKGYILALPPGHSPHIDYPFALHHYLRLPWDYGT</sequence>
<accession>A0AA39MLD3</accession>
<evidence type="ECO:0000313" key="1">
    <source>
        <dbReference type="EMBL" id="KAK0437705.1"/>
    </source>
</evidence>
<keyword evidence="2" id="KW-1185">Reference proteome</keyword>
<dbReference type="EMBL" id="JAUEPT010000047">
    <property type="protein sequence ID" value="KAK0437705.1"/>
    <property type="molecule type" value="Genomic_DNA"/>
</dbReference>
<dbReference type="Proteomes" id="UP001175226">
    <property type="component" value="Unassembled WGS sequence"/>
</dbReference>
<gene>
    <name evidence="1" type="ORF">EV421DRAFT_1907202</name>
</gene>
<dbReference type="AlphaFoldDB" id="A0AA39MLD3"/>
<comment type="caution">
    <text evidence="1">The sequence shown here is derived from an EMBL/GenBank/DDBJ whole genome shotgun (WGS) entry which is preliminary data.</text>
</comment>
<reference evidence="1" key="1">
    <citation type="submission" date="2023-06" db="EMBL/GenBank/DDBJ databases">
        <authorList>
            <consortium name="Lawrence Berkeley National Laboratory"/>
            <person name="Ahrendt S."/>
            <person name="Sahu N."/>
            <person name="Indic B."/>
            <person name="Wong-Bajracharya J."/>
            <person name="Merenyi Z."/>
            <person name="Ke H.-M."/>
            <person name="Monk M."/>
            <person name="Kocsube S."/>
            <person name="Drula E."/>
            <person name="Lipzen A."/>
            <person name="Balint B."/>
            <person name="Henrissat B."/>
            <person name="Andreopoulos B."/>
            <person name="Martin F.M."/>
            <person name="Harder C.B."/>
            <person name="Rigling D."/>
            <person name="Ford K.L."/>
            <person name="Foster G.D."/>
            <person name="Pangilinan J."/>
            <person name="Papanicolaou A."/>
            <person name="Barry K."/>
            <person name="LaButti K."/>
            <person name="Viragh M."/>
            <person name="Koriabine M."/>
            <person name="Yan M."/>
            <person name="Riley R."/>
            <person name="Champramary S."/>
            <person name="Plett K.L."/>
            <person name="Tsai I.J."/>
            <person name="Slot J."/>
            <person name="Sipos G."/>
            <person name="Plett J."/>
            <person name="Nagy L.G."/>
            <person name="Grigoriev I.V."/>
        </authorList>
    </citation>
    <scope>NUCLEOTIDE SEQUENCE</scope>
    <source>
        <strain evidence="1">FPL87.14</strain>
    </source>
</reference>
<name>A0AA39MLD3_9AGAR</name>